<dbReference type="Pfam" id="PF26639">
    <property type="entry name" value="Het-6_barrel"/>
    <property type="match status" value="1"/>
</dbReference>
<protein>
    <submittedName>
        <fullName evidence="1">Uncharacterized protein</fullName>
    </submittedName>
</protein>
<dbReference type="EMBL" id="MU863659">
    <property type="protein sequence ID" value="KAK4098440.1"/>
    <property type="molecule type" value="Genomic_DNA"/>
</dbReference>
<organism evidence="1 2">
    <name type="scientific">Parathielavia hyrcaniae</name>
    <dbReference type="NCBI Taxonomy" id="113614"/>
    <lineage>
        <taxon>Eukaryota</taxon>
        <taxon>Fungi</taxon>
        <taxon>Dikarya</taxon>
        <taxon>Ascomycota</taxon>
        <taxon>Pezizomycotina</taxon>
        <taxon>Sordariomycetes</taxon>
        <taxon>Sordariomycetidae</taxon>
        <taxon>Sordariales</taxon>
        <taxon>Chaetomiaceae</taxon>
        <taxon>Parathielavia</taxon>
    </lineage>
</organism>
<reference evidence="1" key="1">
    <citation type="journal article" date="2023" name="Mol. Phylogenet. Evol.">
        <title>Genome-scale phylogeny and comparative genomics of the fungal order Sordariales.</title>
        <authorList>
            <person name="Hensen N."/>
            <person name="Bonometti L."/>
            <person name="Westerberg I."/>
            <person name="Brannstrom I.O."/>
            <person name="Guillou S."/>
            <person name="Cros-Aarteil S."/>
            <person name="Calhoun S."/>
            <person name="Haridas S."/>
            <person name="Kuo A."/>
            <person name="Mondo S."/>
            <person name="Pangilinan J."/>
            <person name="Riley R."/>
            <person name="LaButti K."/>
            <person name="Andreopoulos B."/>
            <person name="Lipzen A."/>
            <person name="Chen C."/>
            <person name="Yan M."/>
            <person name="Daum C."/>
            <person name="Ng V."/>
            <person name="Clum A."/>
            <person name="Steindorff A."/>
            <person name="Ohm R.A."/>
            <person name="Martin F."/>
            <person name="Silar P."/>
            <person name="Natvig D.O."/>
            <person name="Lalanne C."/>
            <person name="Gautier V."/>
            <person name="Ament-Velasquez S.L."/>
            <person name="Kruys A."/>
            <person name="Hutchinson M.I."/>
            <person name="Powell A.J."/>
            <person name="Barry K."/>
            <person name="Miller A.N."/>
            <person name="Grigoriev I.V."/>
            <person name="Debuchy R."/>
            <person name="Gladieux P."/>
            <person name="Hiltunen Thoren M."/>
            <person name="Johannesson H."/>
        </authorList>
    </citation>
    <scope>NUCLEOTIDE SEQUENCE</scope>
    <source>
        <strain evidence="1">CBS 757.83</strain>
    </source>
</reference>
<keyword evidence="2" id="KW-1185">Reference proteome</keyword>
<proteinExistence type="predicted"/>
<dbReference type="AlphaFoldDB" id="A0AAN6SYF5"/>
<comment type="caution">
    <text evidence="1">The sequence shown here is derived from an EMBL/GenBank/DDBJ whole genome shotgun (WGS) entry which is preliminary data.</text>
</comment>
<evidence type="ECO:0000313" key="1">
    <source>
        <dbReference type="EMBL" id="KAK4098440.1"/>
    </source>
</evidence>
<gene>
    <name evidence="1" type="ORF">N658DRAFT_223075</name>
</gene>
<dbReference type="Proteomes" id="UP001305647">
    <property type="component" value="Unassembled WGS sequence"/>
</dbReference>
<sequence>MNFSFHTRLLLTSRGYLGITTTSVREGDTVWVVAGSRLPLIFRDAGVAGEYRLVGGAYVHGFMHGEALGSDASFVDMLAVISTCRVCEIEIRETMMDHFCSFYYVPLCLVIRYLPT</sequence>
<name>A0AAN6SYF5_9PEZI</name>
<evidence type="ECO:0000313" key="2">
    <source>
        <dbReference type="Proteomes" id="UP001305647"/>
    </source>
</evidence>
<reference evidence="1" key="2">
    <citation type="submission" date="2023-05" db="EMBL/GenBank/DDBJ databases">
        <authorList>
            <consortium name="Lawrence Berkeley National Laboratory"/>
            <person name="Steindorff A."/>
            <person name="Hensen N."/>
            <person name="Bonometti L."/>
            <person name="Westerberg I."/>
            <person name="Brannstrom I.O."/>
            <person name="Guillou S."/>
            <person name="Cros-Aarteil S."/>
            <person name="Calhoun S."/>
            <person name="Haridas S."/>
            <person name="Kuo A."/>
            <person name="Mondo S."/>
            <person name="Pangilinan J."/>
            <person name="Riley R."/>
            <person name="Labutti K."/>
            <person name="Andreopoulos B."/>
            <person name="Lipzen A."/>
            <person name="Chen C."/>
            <person name="Yanf M."/>
            <person name="Daum C."/>
            <person name="Ng V."/>
            <person name="Clum A."/>
            <person name="Ohm R."/>
            <person name="Martin F."/>
            <person name="Silar P."/>
            <person name="Natvig D."/>
            <person name="Lalanne C."/>
            <person name="Gautier V."/>
            <person name="Ament-Velasquez S.L."/>
            <person name="Kruys A."/>
            <person name="Hutchinson M.I."/>
            <person name="Powell A.J."/>
            <person name="Barry K."/>
            <person name="Miller A.N."/>
            <person name="Grigoriev I.V."/>
            <person name="Debuchy R."/>
            <person name="Gladieux P."/>
            <person name="Thoren M.H."/>
            <person name="Johannesson H."/>
        </authorList>
    </citation>
    <scope>NUCLEOTIDE SEQUENCE</scope>
    <source>
        <strain evidence="1">CBS 757.83</strain>
    </source>
</reference>
<accession>A0AAN6SYF5</accession>